<dbReference type="SMART" id="SM00028">
    <property type="entry name" value="TPR"/>
    <property type="match status" value="6"/>
</dbReference>
<evidence type="ECO:0000256" key="2">
    <source>
        <dbReference type="SAM" id="MobiDB-lite"/>
    </source>
</evidence>
<keyword evidence="4" id="KW-1185">Reference proteome</keyword>
<name>A0ABZ0ICM0_9GAMM</name>
<dbReference type="Proteomes" id="UP001626549">
    <property type="component" value="Chromosome"/>
</dbReference>
<dbReference type="RefSeq" id="WP_407328038.1">
    <property type="nucleotide sequence ID" value="NZ_CP136865.1"/>
</dbReference>
<dbReference type="InterPro" id="IPR019734">
    <property type="entry name" value="TPR_rpt"/>
</dbReference>
<evidence type="ECO:0000313" key="4">
    <source>
        <dbReference type="Proteomes" id="UP001626549"/>
    </source>
</evidence>
<sequence length="670" mass="74698">MSEAERPASSGASSSTAGSLGTEAQELMRKGQMADALNLLKQHLDTAPSDGEALYLAAVCARMSKLYPAAQTYLDTLIANEPGNGRGLQEQAHLHRDTQNTDAAIDAYEEALRANPALLASYRQRLTLLRAAGREQEANVTATQLHRVEALPKALLAVTDLIAQGRILKAEQICRQFLMQAPSHTEGMRLLADIGSRLGALEEANFLLESACELEPANVALRIDLIRVLSKRQRFEESLEQADQLLATAPQNLQFQSLKAIELLQLGRYDEAVAGFDSILEKLPGDAITLTSKGHALKTLGSGSDAIAAYEAASKATQGGGEAWYALANLKTFHFDDSQIKKMQAQLAGNPPLLDRIYLAFALGKAFEDRRDFKESFESYAVGNSLKRASLNYQREGFEREVDAQCTGFTQALMHAKDRVGFDAADPIFIVGMPRAGSTLLEQILASHSQVDGTRELPNILSLAQRLRRQRNDAGDTPGYPGILQDLSGDSLRQLGESFIEETRVHRGNAPFFIDKMPNNFRHIGLIKLILPRAKIIDARREPMACCFSNFKQLFAEGQEFSYNLADLGHYYRQYERLMKHWDSELPGSVHRLQHEALLDDFEGELRRLLGFLELPFEERCLRFYENDRPVRTPSSEQVRQPLFRDSVEQWQNYATWLAPLRHTLDAAPQ</sequence>
<dbReference type="Pfam" id="PF13181">
    <property type="entry name" value="TPR_8"/>
    <property type="match status" value="1"/>
</dbReference>
<dbReference type="InterPro" id="IPR026634">
    <property type="entry name" value="TPST-like"/>
</dbReference>
<dbReference type="SUPFAM" id="SSF48452">
    <property type="entry name" value="TPR-like"/>
    <property type="match status" value="1"/>
</dbReference>
<dbReference type="InterPro" id="IPR027417">
    <property type="entry name" value="P-loop_NTPase"/>
</dbReference>
<dbReference type="Pfam" id="PF13469">
    <property type="entry name" value="Sulfotransfer_3"/>
    <property type="match status" value="1"/>
</dbReference>
<feature type="region of interest" description="Disordered" evidence="2">
    <location>
        <begin position="1"/>
        <end position="23"/>
    </location>
</feature>
<gene>
    <name evidence="3" type="ORF">R0137_01635</name>
</gene>
<organism evidence="3 4">
    <name type="scientific">Congregibacter brevis</name>
    <dbReference type="NCBI Taxonomy" id="3081201"/>
    <lineage>
        <taxon>Bacteria</taxon>
        <taxon>Pseudomonadati</taxon>
        <taxon>Pseudomonadota</taxon>
        <taxon>Gammaproteobacteria</taxon>
        <taxon>Cellvibrionales</taxon>
        <taxon>Halieaceae</taxon>
        <taxon>Congregibacter</taxon>
    </lineage>
</organism>
<keyword evidence="1" id="KW-0808">Transferase</keyword>
<dbReference type="PANTHER" id="PTHR12788:SF10">
    <property type="entry name" value="PROTEIN-TYROSINE SULFOTRANSFERASE"/>
    <property type="match status" value="1"/>
</dbReference>
<feature type="compositionally biased region" description="Low complexity" evidence="2">
    <location>
        <begin position="7"/>
        <end position="23"/>
    </location>
</feature>
<evidence type="ECO:0000313" key="3">
    <source>
        <dbReference type="EMBL" id="WOJ97287.1"/>
    </source>
</evidence>
<reference evidence="3 4" key="1">
    <citation type="submission" date="2023-10" db="EMBL/GenBank/DDBJ databases">
        <title>Two novel species belonging to the OM43/NOR5 clade.</title>
        <authorList>
            <person name="Park M."/>
        </authorList>
    </citation>
    <scope>NUCLEOTIDE SEQUENCE [LARGE SCALE GENOMIC DNA]</scope>
    <source>
        <strain evidence="3 4">IMCC45268</strain>
    </source>
</reference>
<evidence type="ECO:0000256" key="1">
    <source>
        <dbReference type="ARBA" id="ARBA00022679"/>
    </source>
</evidence>
<dbReference type="Pfam" id="PF14559">
    <property type="entry name" value="TPR_19"/>
    <property type="match status" value="2"/>
</dbReference>
<dbReference type="Gene3D" id="3.40.50.300">
    <property type="entry name" value="P-loop containing nucleotide triphosphate hydrolases"/>
    <property type="match status" value="1"/>
</dbReference>
<dbReference type="Gene3D" id="1.25.40.10">
    <property type="entry name" value="Tetratricopeptide repeat domain"/>
    <property type="match status" value="2"/>
</dbReference>
<dbReference type="PANTHER" id="PTHR12788">
    <property type="entry name" value="PROTEIN-TYROSINE SULFOTRANSFERASE 2"/>
    <property type="match status" value="1"/>
</dbReference>
<proteinExistence type="predicted"/>
<dbReference type="SUPFAM" id="SSF52540">
    <property type="entry name" value="P-loop containing nucleoside triphosphate hydrolases"/>
    <property type="match status" value="1"/>
</dbReference>
<protein>
    <submittedName>
        <fullName evidence="3">Sulfotransferase</fullName>
    </submittedName>
</protein>
<dbReference type="EMBL" id="CP136865">
    <property type="protein sequence ID" value="WOJ97287.1"/>
    <property type="molecule type" value="Genomic_DNA"/>
</dbReference>
<dbReference type="InterPro" id="IPR011990">
    <property type="entry name" value="TPR-like_helical_dom_sf"/>
</dbReference>
<accession>A0ABZ0ICM0</accession>